<accession>A0A558GYK9</accession>
<dbReference type="AlphaFoldDB" id="A0A558GYK9"/>
<evidence type="ECO:0000313" key="2">
    <source>
        <dbReference type="Proteomes" id="UP000316500"/>
    </source>
</evidence>
<dbReference type="OrthoDB" id="4570343at2"/>
<comment type="caution">
    <text evidence="1">The sequence shown here is derived from an EMBL/GenBank/DDBJ whole genome shotgun (WGS) entry which is preliminary data.</text>
</comment>
<protein>
    <submittedName>
        <fullName evidence="1">DUF4913 domain-containing protein</fullName>
    </submittedName>
</protein>
<dbReference type="InterPro" id="IPR032584">
    <property type="entry name" value="DUF4913"/>
</dbReference>
<dbReference type="EMBL" id="VNFK01000009">
    <property type="protein sequence ID" value="TVU61971.1"/>
    <property type="molecule type" value="Genomic_DNA"/>
</dbReference>
<proteinExistence type="predicted"/>
<organism evidence="1 2">
    <name type="scientific">Paenarthrobacter nitroguajacolicus</name>
    <name type="common">Arthrobacter nitroguajacolicus</name>
    <dbReference type="NCBI Taxonomy" id="211146"/>
    <lineage>
        <taxon>Bacteria</taxon>
        <taxon>Bacillati</taxon>
        <taxon>Actinomycetota</taxon>
        <taxon>Actinomycetes</taxon>
        <taxon>Micrococcales</taxon>
        <taxon>Micrococcaceae</taxon>
        <taxon>Paenarthrobacter</taxon>
    </lineage>
</organism>
<gene>
    <name evidence="1" type="ORF">FQP90_12950</name>
</gene>
<dbReference type="Pfam" id="PF16259">
    <property type="entry name" value="DUF4913"/>
    <property type="match status" value="1"/>
</dbReference>
<sequence length="126" mass="14841">MSETAGEAPELSEQELINNFVDWVEAFIHDIEAVTDDENTRYWCPQWWNHPEAVTRLRALYEEYVRAEEENTLSGWFVYHWDAHAKTLFSATGPFELCREGHRFFSRQDTYTPRLVTEAVPNGWSP</sequence>
<name>A0A558GYK9_PAENT</name>
<dbReference type="Proteomes" id="UP000316500">
    <property type="component" value="Unassembled WGS sequence"/>
</dbReference>
<reference evidence="1 2" key="1">
    <citation type="submission" date="2019-07" db="EMBL/GenBank/DDBJ databases">
        <title>Diversity of Bacteria from Kongsfjorden, Arctic.</title>
        <authorList>
            <person name="Yu Y."/>
        </authorList>
    </citation>
    <scope>NUCLEOTIDE SEQUENCE [LARGE SCALE GENOMIC DNA]</scope>
    <source>
        <strain evidence="1 2">SM1928</strain>
    </source>
</reference>
<evidence type="ECO:0000313" key="1">
    <source>
        <dbReference type="EMBL" id="TVU61971.1"/>
    </source>
</evidence>
<dbReference type="RefSeq" id="WP_144651071.1">
    <property type="nucleotide sequence ID" value="NZ_VNFK01000009.1"/>
</dbReference>